<dbReference type="InterPro" id="IPR050491">
    <property type="entry name" value="AmpC-like"/>
</dbReference>
<sequence length="651" mass="72965">MWKLWFMRGRSPKPTPNIKRCWSVCILAMAFACFSTAPIAAPTPLTALDQTAVESFIDGVITTAIEDHRIPGVTISIIHRGEPILIKGYGFAREPEQIGVDPERHLFRVASITKIFNSIGLLQQVEQGRIDLDADFTYYLPDIAFDLPKGTVRVRDLLTHSAGFEDSYLGHFWAIDADTDHSLHDYVARFQPNQVRAPGERVVYSNYGTSVIGLLIETLSGMPYADYMETHVLRPLGMEHSYFRDWTGQPQDGRLSPAAYEDLAYSYAWSSGRFQAPDLAWMHAGNMPAGGLISNAADMARFMISQLGDGGGVLQPETLRLLHEASISNHADVGANALGYWVKDIWGYRTLEHGGSIFGFMSNMVLFPDLDLGIFVSTNTGTGFRLSSQLPHRFVKQFFPHYLPSFEPDMDRDLTAFHGLYRAQRRGYKTIDKLLSFGGELTIGSNDQGFLTLTQGGLTERYRPFSEDTFINPDNGNRIAFSSNNTVLLLHNTLGHNNFERLQVWETTGFATSIFMLAIFMSLVWFFVLTFTRNQNKPEFRSGQVFRYLSFAVVLAWAGFVWAIQVDGGQLGAMVATHFAQWPTFMGSVWILLARVITLLTFAMVVALILIWYRAQWGLGRRITASIFTVNLIVLVGLLGYWNILTASTLG</sequence>
<dbReference type="EMBL" id="PIPM01000001">
    <property type="protein sequence ID" value="RUO36415.1"/>
    <property type="molecule type" value="Genomic_DNA"/>
</dbReference>
<dbReference type="PANTHER" id="PTHR46825:SF9">
    <property type="entry name" value="BETA-LACTAMASE-RELATED DOMAIN-CONTAINING PROTEIN"/>
    <property type="match status" value="1"/>
</dbReference>
<dbReference type="InterPro" id="IPR012338">
    <property type="entry name" value="Beta-lactam/transpept-like"/>
</dbReference>
<reference evidence="4 5" key="1">
    <citation type="journal article" date="2011" name="Front. Microbiol.">
        <title>Genomic signatures of strain selection and enhancement in Bacillus atrophaeus var. globigii, a historical biowarfare simulant.</title>
        <authorList>
            <person name="Gibbons H.S."/>
            <person name="Broomall S.M."/>
            <person name="McNew L.A."/>
            <person name="Daligault H."/>
            <person name="Chapman C."/>
            <person name="Bruce D."/>
            <person name="Karavis M."/>
            <person name="Krepps M."/>
            <person name="McGregor P.A."/>
            <person name="Hong C."/>
            <person name="Park K.H."/>
            <person name="Akmal A."/>
            <person name="Feldman A."/>
            <person name="Lin J.S."/>
            <person name="Chang W.E."/>
            <person name="Higgs B.W."/>
            <person name="Demirev P."/>
            <person name="Lindquist J."/>
            <person name="Liem A."/>
            <person name="Fochler E."/>
            <person name="Read T.D."/>
            <person name="Tapia R."/>
            <person name="Johnson S."/>
            <person name="Bishop-Lilly K.A."/>
            <person name="Detter C."/>
            <person name="Han C."/>
            <person name="Sozhamannan S."/>
            <person name="Rosenzweig C.N."/>
            <person name="Skowronski E.W."/>
        </authorList>
    </citation>
    <scope>NUCLEOTIDE SEQUENCE [LARGE SCALE GENOMIC DNA]</scope>
    <source>
        <strain evidence="4 5">GYP-17</strain>
    </source>
</reference>
<dbReference type="Gene3D" id="3.40.710.10">
    <property type="entry name" value="DD-peptidase/beta-lactamase superfamily"/>
    <property type="match status" value="1"/>
</dbReference>
<dbReference type="Proteomes" id="UP000288405">
    <property type="component" value="Unassembled WGS sequence"/>
</dbReference>
<dbReference type="InterPro" id="IPR001466">
    <property type="entry name" value="Beta-lactam-related"/>
</dbReference>
<dbReference type="PROSITE" id="PS51257">
    <property type="entry name" value="PROKAR_LIPOPROTEIN"/>
    <property type="match status" value="1"/>
</dbReference>
<proteinExistence type="predicted"/>
<feature type="domain" description="Beta-lactamase-related" evidence="3">
    <location>
        <begin position="58"/>
        <end position="383"/>
    </location>
</feature>
<dbReference type="AlphaFoldDB" id="A0A432WRL9"/>
<feature type="transmembrane region" description="Helical" evidence="1">
    <location>
        <begin position="510"/>
        <end position="533"/>
    </location>
</feature>
<keyword evidence="5" id="KW-1185">Reference proteome</keyword>
<evidence type="ECO:0000256" key="1">
    <source>
        <dbReference type="SAM" id="Phobius"/>
    </source>
</evidence>
<evidence type="ECO:0000259" key="3">
    <source>
        <dbReference type="Pfam" id="PF00144"/>
    </source>
</evidence>
<feature type="chain" id="PRO_5019214497" description="Beta-lactamase-related domain-containing protein" evidence="2">
    <location>
        <begin position="41"/>
        <end position="651"/>
    </location>
</feature>
<name>A0A432WRL9_9GAMM</name>
<accession>A0A432WRL9</accession>
<feature type="transmembrane region" description="Helical" evidence="1">
    <location>
        <begin position="585"/>
        <end position="613"/>
    </location>
</feature>
<keyword evidence="1" id="KW-0812">Transmembrane</keyword>
<comment type="caution">
    <text evidence="4">The sequence shown here is derived from an EMBL/GenBank/DDBJ whole genome shotgun (WGS) entry which is preliminary data.</text>
</comment>
<feature type="transmembrane region" description="Helical" evidence="1">
    <location>
        <begin position="625"/>
        <end position="644"/>
    </location>
</feature>
<dbReference type="RefSeq" id="WP_126775727.1">
    <property type="nucleotide sequence ID" value="NZ_PIPM01000001.1"/>
</dbReference>
<feature type="signal peptide" evidence="2">
    <location>
        <begin position="1"/>
        <end position="40"/>
    </location>
</feature>
<dbReference type="Pfam" id="PF00144">
    <property type="entry name" value="Beta-lactamase"/>
    <property type="match status" value="1"/>
</dbReference>
<dbReference type="PANTHER" id="PTHR46825">
    <property type="entry name" value="D-ALANYL-D-ALANINE-CARBOXYPEPTIDASE/ENDOPEPTIDASE AMPH"/>
    <property type="match status" value="1"/>
</dbReference>
<organism evidence="4 5">
    <name type="scientific">Aliidiomarina sanyensis</name>
    <dbReference type="NCBI Taxonomy" id="1249555"/>
    <lineage>
        <taxon>Bacteria</taxon>
        <taxon>Pseudomonadati</taxon>
        <taxon>Pseudomonadota</taxon>
        <taxon>Gammaproteobacteria</taxon>
        <taxon>Alteromonadales</taxon>
        <taxon>Idiomarinaceae</taxon>
        <taxon>Aliidiomarina</taxon>
    </lineage>
</organism>
<feature type="transmembrane region" description="Helical" evidence="1">
    <location>
        <begin position="545"/>
        <end position="565"/>
    </location>
</feature>
<evidence type="ECO:0000313" key="5">
    <source>
        <dbReference type="Proteomes" id="UP000288405"/>
    </source>
</evidence>
<evidence type="ECO:0000256" key="2">
    <source>
        <dbReference type="SAM" id="SignalP"/>
    </source>
</evidence>
<evidence type="ECO:0000313" key="4">
    <source>
        <dbReference type="EMBL" id="RUO36415.1"/>
    </source>
</evidence>
<gene>
    <name evidence="4" type="ORF">CWE11_00935</name>
</gene>
<dbReference type="SUPFAM" id="SSF56601">
    <property type="entry name" value="beta-lactamase/transpeptidase-like"/>
    <property type="match status" value="1"/>
</dbReference>
<dbReference type="OrthoDB" id="119951at2"/>
<keyword evidence="1" id="KW-1133">Transmembrane helix</keyword>
<protein>
    <recommendedName>
        <fullName evidence="3">Beta-lactamase-related domain-containing protein</fullName>
    </recommendedName>
</protein>
<keyword evidence="2" id="KW-0732">Signal</keyword>
<keyword evidence="1" id="KW-0472">Membrane</keyword>